<feature type="transmembrane region" description="Helical" evidence="2">
    <location>
        <begin position="6"/>
        <end position="26"/>
    </location>
</feature>
<evidence type="ECO:0000256" key="1">
    <source>
        <dbReference type="SAM" id="MobiDB-lite"/>
    </source>
</evidence>
<gene>
    <name evidence="3" type="ORF">JOF56_004735</name>
</gene>
<comment type="caution">
    <text evidence="3">The sequence shown here is derived from an EMBL/GenBank/DDBJ whole genome shotgun (WGS) entry which is preliminary data.</text>
</comment>
<feature type="region of interest" description="Disordered" evidence="1">
    <location>
        <begin position="36"/>
        <end position="61"/>
    </location>
</feature>
<dbReference type="Proteomes" id="UP001519332">
    <property type="component" value="Unassembled WGS sequence"/>
</dbReference>
<keyword evidence="2" id="KW-1133">Transmembrane helix</keyword>
<evidence type="ECO:0008006" key="5">
    <source>
        <dbReference type="Google" id="ProtNLM"/>
    </source>
</evidence>
<dbReference type="EMBL" id="JAGINW010000001">
    <property type="protein sequence ID" value="MBP2324350.1"/>
    <property type="molecule type" value="Genomic_DNA"/>
</dbReference>
<protein>
    <recommendedName>
        <fullName evidence="5">Secreted protein</fullName>
    </recommendedName>
</protein>
<keyword evidence="4" id="KW-1185">Reference proteome</keyword>
<evidence type="ECO:0000313" key="3">
    <source>
        <dbReference type="EMBL" id="MBP2324350.1"/>
    </source>
</evidence>
<dbReference type="RefSeq" id="WP_209641639.1">
    <property type="nucleotide sequence ID" value="NZ_JAGINW010000001.1"/>
</dbReference>
<keyword evidence="2" id="KW-0812">Transmembrane</keyword>
<evidence type="ECO:0000256" key="2">
    <source>
        <dbReference type="SAM" id="Phobius"/>
    </source>
</evidence>
<keyword evidence="2" id="KW-0472">Membrane</keyword>
<sequence length="61" mass="6715">MTMPQGILPVVLSAGATAAASVAWVVRSRRQSMEDLRLKPRETPKRDSVLDDLHAAGRWSK</sequence>
<organism evidence="3 4">
    <name type="scientific">Kibdelosporangium banguiense</name>
    <dbReference type="NCBI Taxonomy" id="1365924"/>
    <lineage>
        <taxon>Bacteria</taxon>
        <taxon>Bacillati</taxon>
        <taxon>Actinomycetota</taxon>
        <taxon>Actinomycetes</taxon>
        <taxon>Pseudonocardiales</taxon>
        <taxon>Pseudonocardiaceae</taxon>
        <taxon>Kibdelosporangium</taxon>
    </lineage>
</organism>
<feature type="compositionally biased region" description="Basic and acidic residues" evidence="1">
    <location>
        <begin position="36"/>
        <end position="55"/>
    </location>
</feature>
<name>A0ABS4TK09_9PSEU</name>
<evidence type="ECO:0000313" key="4">
    <source>
        <dbReference type="Proteomes" id="UP001519332"/>
    </source>
</evidence>
<accession>A0ABS4TK09</accession>
<proteinExistence type="predicted"/>
<reference evidence="3 4" key="1">
    <citation type="submission" date="2021-03" db="EMBL/GenBank/DDBJ databases">
        <title>Sequencing the genomes of 1000 actinobacteria strains.</title>
        <authorList>
            <person name="Klenk H.-P."/>
        </authorList>
    </citation>
    <scope>NUCLEOTIDE SEQUENCE [LARGE SCALE GENOMIC DNA]</scope>
    <source>
        <strain evidence="3 4">DSM 46670</strain>
    </source>
</reference>